<proteinExistence type="predicted"/>
<dbReference type="InterPro" id="IPR037481">
    <property type="entry name" value="LacX"/>
</dbReference>
<dbReference type="SUPFAM" id="SSF74650">
    <property type="entry name" value="Galactose mutarotase-like"/>
    <property type="match status" value="1"/>
</dbReference>
<keyword evidence="2" id="KW-1185">Reference proteome</keyword>
<dbReference type="CDD" id="cd09024">
    <property type="entry name" value="Aldose_epim_lacX"/>
    <property type="match status" value="1"/>
</dbReference>
<organism evidence="1 2">
    <name type="scientific">Lachnoclostridium phytofermentans (strain ATCC 700394 / DSM 18823 / ISDg)</name>
    <name type="common">Clostridium phytofermentans</name>
    <dbReference type="NCBI Taxonomy" id="357809"/>
    <lineage>
        <taxon>Bacteria</taxon>
        <taxon>Bacillati</taxon>
        <taxon>Bacillota</taxon>
        <taxon>Clostridia</taxon>
        <taxon>Lachnospirales</taxon>
        <taxon>Lachnospiraceae</taxon>
    </lineage>
</organism>
<dbReference type="InterPro" id="IPR014718">
    <property type="entry name" value="GH-type_carb-bd"/>
</dbReference>
<dbReference type="AlphaFoldDB" id="A9KME2"/>
<dbReference type="RefSeq" id="WP_012200549.1">
    <property type="nucleotide sequence ID" value="NC_010001.1"/>
</dbReference>
<dbReference type="InterPro" id="IPR011013">
    <property type="entry name" value="Gal_mutarotase_sf_dom"/>
</dbReference>
<dbReference type="GO" id="GO:0030246">
    <property type="term" value="F:carbohydrate binding"/>
    <property type="evidence" value="ECO:0007669"/>
    <property type="project" value="InterPro"/>
</dbReference>
<dbReference type="OrthoDB" id="9795355at2"/>
<dbReference type="eggNOG" id="COG2017">
    <property type="taxonomic scope" value="Bacteria"/>
</dbReference>
<dbReference type="InterPro" id="IPR008183">
    <property type="entry name" value="Aldose_1/G6P_1-epimerase"/>
</dbReference>
<dbReference type="Proteomes" id="UP000000370">
    <property type="component" value="Chromosome"/>
</dbReference>
<accession>A9KME2</accession>
<dbReference type="GO" id="GO:0016853">
    <property type="term" value="F:isomerase activity"/>
    <property type="evidence" value="ECO:0007669"/>
    <property type="project" value="InterPro"/>
</dbReference>
<dbReference type="EMBL" id="CP000885">
    <property type="protein sequence ID" value="ABX42896.1"/>
    <property type="molecule type" value="Genomic_DNA"/>
</dbReference>
<dbReference type="GO" id="GO:0005975">
    <property type="term" value="P:carbohydrate metabolic process"/>
    <property type="evidence" value="ECO:0007669"/>
    <property type="project" value="InterPro"/>
</dbReference>
<protein>
    <submittedName>
        <fullName evidence="1">Aldose 1-epimerase</fullName>
    </submittedName>
</protein>
<evidence type="ECO:0000313" key="1">
    <source>
        <dbReference type="EMBL" id="ABX42896.1"/>
    </source>
</evidence>
<evidence type="ECO:0000313" key="2">
    <source>
        <dbReference type="Proteomes" id="UP000000370"/>
    </source>
</evidence>
<dbReference type="KEGG" id="cpy:Cphy_2535"/>
<reference evidence="2" key="1">
    <citation type="submission" date="2007-11" db="EMBL/GenBank/DDBJ databases">
        <title>Complete genome sequence of Clostridium phytofermentans ISDg.</title>
        <authorList>
            <person name="Leschine S.B."/>
            <person name="Warnick T.A."/>
            <person name="Blanchard J.L."/>
            <person name="Schnell D.J."/>
            <person name="Petit E.L."/>
            <person name="LaTouf W.G."/>
            <person name="Copeland A."/>
            <person name="Lucas S."/>
            <person name="Lapidus A."/>
            <person name="Barry K."/>
            <person name="Glavina del Rio T."/>
            <person name="Dalin E."/>
            <person name="Tice H."/>
            <person name="Pitluck S."/>
            <person name="Kiss H."/>
            <person name="Brettin T."/>
            <person name="Bruce D."/>
            <person name="Detter J.C."/>
            <person name="Han C."/>
            <person name="Kuske C."/>
            <person name="Schmutz J."/>
            <person name="Larimer F."/>
            <person name="Land M."/>
            <person name="Hauser L."/>
            <person name="Kyrpides N."/>
            <person name="Kim E.A."/>
            <person name="Richardson P."/>
        </authorList>
    </citation>
    <scope>NUCLEOTIDE SEQUENCE [LARGE SCALE GENOMIC DNA]</scope>
    <source>
        <strain evidence="2">ATCC 700394 / DSM 18823 / ISDg</strain>
    </source>
</reference>
<dbReference type="Pfam" id="PF01263">
    <property type="entry name" value="Aldose_epim"/>
    <property type="match status" value="1"/>
</dbReference>
<dbReference type="HOGENOM" id="CLU_057834_1_0_9"/>
<dbReference type="Gene3D" id="2.70.98.10">
    <property type="match status" value="1"/>
</dbReference>
<sequence length="304" mass="35460">MAKIYLENAQLIATFDTKGAELISVKRKNTVLGKVEEQEYLWSADPKYWDRHAPILFPFVGTQKGKQYQYKGVTYPMQQHGFARDQEFIIQEQEDNKILFKLSSNEESIKCYPFEYTLWIGYELEDDTIKTFYRVDNLMDEKMYFAIGAHPGFFCPLIEGTSQEDYSFRFPNTNTITYTIVNFDTGLKRDIPYQIPLVKKGEFGFLKYEKGLFDRDALIIEESGIKEVAICKPDDQPYVVMKFDAPLFGLWSPAGKNAPFVCIEPWYGRCDAEEFDGDLSEKEYINELDQGEQFECRYSMQFLA</sequence>
<name>A9KME2_LACP7</name>
<gene>
    <name evidence="1" type="ordered locus">Cphy_2535</name>
</gene>
<dbReference type="STRING" id="357809.Cphy_2535"/>